<gene>
    <name evidence="1" type="ORF">MFMK1_001105</name>
</gene>
<dbReference type="InterPro" id="IPR051862">
    <property type="entry name" value="GT-like_domain_containing_1"/>
</dbReference>
<dbReference type="Proteomes" id="UP001329915">
    <property type="component" value="Chromosome"/>
</dbReference>
<keyword evidence="2" id="KW-1185">Reference proteome</keyword>
<sequence length="327" mass="37639">MLYFMGYTDSPTNWTGNFTRAVKEELIERGIAYKMLPPWDWQTRTKCYTNLVETKTSSEDVWLIGWAQSPAIDRVKNMRGRKYGIVVGLTAMPFEPAVLWESEKSLCERKRLNCYDKLFANSHWCKECICRAYPELSDKVVVTGFPIDFSIYHPYLKTVKEDDLVMFNQRFSLEKLHILELELAKLLTAEGYRVMHLTGVSPKKMVRFSPGIKQLVSNASSAGLEFCLNPDKETYHENLAKASVVITTSIADMLPSSLIEAIYMGAVPVAPNNLCFPEFVHPDNLYTPYDLKKIVDLVIKKPDRHHSINQYDKKKVVSNYLREMELI</sequence>
<evidence type="ECO:0000313" key="2">
    <source>
        <dbReference type="Proteomes" id="UP001329915"/>
    </source>
</evidence>
<dbReference type="PANTHER" id="PTHR13615">
    <property type="entry name" value="GLYCOSYLTRANSFERASE-LIKE 1"/>
    <property type="match status" value="1"/>
</dbReference>
<protein>
    <recommendedName>
        <fullName evidence="3">Glycosyltransferase</fullName>
    </recommendedName>
</protein>
<dbReference type="Gene3D" id="3.40.50.2000">
    <property type="entry name" value="Glycogen Phosphorylase B"/>
    <property type="match status" value="1"/>
</dbReference>
<dbReference type="EMBL" id="CP121694">
    <property type="protein sequence ID" value="WRO21302.1"/>
    <property type="molecule type" value="Genomic_DNA"/>
</dbReference>
<evidence type="ECO:0008006" key="3">
    <source>
        <dbReference type="Google" id="ProtNLM"/>
    </source>
</evidence>
<accession>A0AAU0ULP5</accession>
<dbReference type="KEGG" id="dbc:MFMK1_001105"/>
<name>A0AAU0ULP5_9FIRM</name>
<evidence type="ECO:0000313" key="1">
    <source>
        <dbReference type="EMBL" id="WRO21302.1"/>
    </source>
</evidence>
<organism evidence="1 2">
    <name type="scientific">Metallumcola ferriviriculae</name>
    <dbReference type="NCBI Taxonomy" id="3039180"/>
    <lineage>
        <taxon>Bacteria</taxon>
        <taxon>Bacillati</taxon>
        <taxon>Bacillota</taxon>
        <taxon>Clostridia</taxon>
        <taxon>Neomoorellales</taxon>
        <taxon>Desulfitibacteraceae</taxon>
        <taxon>Metallumcola</taxon>
    </lineage>
</organism>
<dbReference type="PANTHER" id="PTHR13615:SF3">
    <property type="entry name" value="GLYCOSYLTRANSFERASE-LIKE DOMAIN-CONTAINING PROTEIN 1"/>
    <property type="match status" value="1"/>
</dbReference>
<reference evidence="1 2" key="1">
    <citation type="submission" date="2023-04" db="EMBL/GenBank/DDBJ databases">
        <authorList>
            <person name="Hsu D."/>
        </authorList>
    </citation>
    <scope>NUCLEOTIDE SEQUENCE [LARGE SCALE GENOMIC DNA]</scope>
    <source>
        <strain evidence="1 2">MK1</strain>
    </source>
</reference>
<dbReference type="RefSeq" id="WP_366924152.1">
    <property type="nucleotide sequence ID" value="NZ_CP121694.1"/>
</dbReference>
<proteinExistence type="predicted"/>
<dbReference type="AlphaFoldDB" id="A0AAU0ULP5"/>
<dbReference type="SUPFAM" id="SSF53756">
    <property type="entry name" value="UDP-Glycosyltransferase/glycogen phosphorylase"/>
    <property type="match status" value="1"/>
</dbReference>